<dbReference type="Pfam" id="PF06127">
    <property type="entry name" value="Mpo1-like"/>
    <property type="match status" value="1"/>
</dbReference>
<keyword evidence="1" id="KW-1133">Transmembrane helix</keyword>
<protein>
    <recommendedName>
        <fullName evidence="3">Membrane protein containing DUF962</fullName>
    </recommendedName>
</protein>
<evidence type="ECO:0000313" key="2">
    <source>
        <dbReference type="EMBL" id="GAF87582.1"/>
    </source>
</evidence>
<gene>
    <name evidence="2" type="ORF">S01H1_31032</name>
</gene>
<dbReference type="PANTHER" id="PTHR34205">
    <property type="entry name" value="TRANSMEMBRANE PROTEIN"/>
    <property type="match status" value="1"/>
</dbReference>
<name>X0THH8_9ZZZZ</name>
<feature type="transmembrane region" description="Helical" evidence="1">
    <location>
        <begin position="26"/>
        <end position="44"/>
    </location>
</feature>
<reference evidence="2" key="1">
    <citation type="journal article" date="2014" name="Front. Microbiol.">
        <title>High frequency of phylogenetically diverse reductive dehalogenase-homologous genes in deep subseafloor sedimentary metagenomes.</title>
        <authorList>
            <person name="Kawai M."/>
            <person name="Futagami T."/>
            <person name="Toyoda A."/>
            <person name="Takaki Y."/>
            <person name="Nishi S."/>
            <person name="Hori S."/>
            <person name="Arai W."/>
            <person name="Tsubouchi T."/>
            <person name="Morono Y."/>
            <person name="Uchiyama I."/>
            <person name="Ito T."/>
            <person name="Fujiyama A."/>
            <person name="Inagaki F."/>
            <person name="Takami H."/>
        </authorList>
    </citation>
    <scope>NUCLEOTIDE SEQUENCE</scope>
    <source>
        <strain evidence="2">Expedition CK06-06</strain>
    </source>
</reference>
<keyword evidence="1" id="KW-0812">Transmembrane</keyword>
<dbReference type="EMBL" id="BARS01019125">
    <property type="protein sequence ID" value="GAF87582.1"/>
    <property type="molecule type" value="Genomic_DNA"/>
</dbReference>
<sequence length="109" mass="12782">MMSEFRTFEKFWPHYLREHSKPHTRAMHFAGTTLAGLFALSWMATGHEKYLVLALAGSYGFAWLSHYFIEDNTPASFRYPLWSLRADLLMYFKWLNGTLGAELTRLSIR</sequence>
<evidence type="ECO:0000256" key="1">
    <source>
        <dbReference type="SAM" id="Phobius"/>
    </source>
</evidence>
<feature type="transmembrane region" description="Helical" evidence="1">
    <location>
        <begin position="50"/>
        <end position="69"/>
    </location>
</feature>
<organism evidence="2">
    <name type="scientific">marine sediment metagenome</name>
    <dbReference type="NCBI Taxonomy" id="412755"/>
    <lineage>
        <taxon>unclassified sequences</taxon>
        <taxon>metagenomes</taxon>
        <taxon>ecological metagenomes</taxon>
    </lineage>
</organism>
<evidence type="ECO:0008006" key="3">
    <source>
        <dbReference type="Google" id="ProtNLM"/>
    </source>
</evidence>
<comment type="caution">
    <text evidence="2">The sequence shown here is derived from an EMBL/GenBank/DDBJ whole genome shotgun (WGS) entry which is preliminary data.</text>
</comment>
<keyword evidence="1" id="KW-0472">Membrane</keyword>
<dbReference type="InterPro" id="IPR009305">
    <property type="entry name" value="Mpo1-like"/>
</dbReference>
<dbReference type="AlphaFoldDB" id="X0THH8"/>
<accession>X0THH8</accession>
<dbReference type="PANTHER" id="PTHR34205:SF2">
    <property type="entry name" value="DUF962 DOMAIN-CONTAINING PROTEIN"/>
    <property type="match status" value="1"/>
</dbReference>
<proteinExistence type="predicted"/>